<proteinExistence type="predicted"/>
<dbReference type="AlphaFoldDB" id="A0A1F5Y6X4"/>
<reference evidence="2 3" key="1">
    <citation type="journal article" date="2016" name="Nat. Commun.">
        <title>Thousands of microbial genomes shed light on interconnected biogeochemical processes in an aquifer system.</title>
        <authorList>
            <person name="Anantharaman K."/>
            <person name="Brown C.T."/>
            <person name="Hug L.A."/>
            <person name="Sharon I."/>
            <person name="Castelle C.J."/>
            <person name="Probst A.J."/>
            <person name="Thomas B.C."/>
            <person name="Singh A."/>
            <person name="Wilkins M.J."/>
            <person name="Karaoz U."/>
            <person name="Brodie E.L."/>
            <person name="Williams K.H."/>
            <person name="Hubbard S.S."/>
            <person name="Banfield J.F."/>
        </authorList>
    </citation>
    <scope>NUCLEOTIDE SEQUENCE [LARGE SCALE GENOMIC DNA]</scope>
</reference>
<dbReference type="PANTHER" id="PTHR30461:SF23">
    <property type="entry name" value="DNA RECOMBINASE-RELATED"/>
    <property type="match status" value="1"/>
</dbReference>
<evidence type="ECO:0000259" key="1">
    <source>
        <dbReference type="PROSITE" id="PS51736"/>
    </source>
</evidence>
<feature type="domain" description="Resolvase/invertase-type recombinase catalytic" evidence="1">
    <location>
        <begin position="3"/>
        <end position="149"/>
    </location>
</feature>
<name>A0A1F5Y6X4_9BACT</name>
<dbReference type="Gene3D" id="3.40.50.1390">
    <property type="entry name" value="Resolvase, N-terminal catalytic domain"/>
    <property type="match status" value="1"/>
</dbReference>
<protein>
    <recommendedName>
        <fullName evidence="1">Resolvase/invertase-type recombinase catalytic domain-containing protein</fullName>
    </recommendedName>
</protein>
<evidence type="ECO:0000313" key="3">
    <source>
        <dbReference type="Proteomes" id="UP000177720"/>
    </source>
</evidence>
<dbReference type="GO" id="GO:0003677">
    <property type="term" value="F:DNA binding"/>
    <property type="evidence" value="ECO:0007669"/>
    <property type="project" value="InterPro"/>
</dbReference>
<gene>
    <name evidence="2" type="ORF">A2Y47_00105</name>
</gene>
<dbReference type="PROSITE" id="PS51736">
    <property type="entry name" value="RECOMBINASES_3"/>
    <property type="match status" value="1"/>
</dbReference>
<dbReference type="PANTHER" id="PTHR30461">
    <property type="entry name" value="DNA-INVERTASE FROM LAMBDOID PROPHAGE"/>
    <property type="match status" value="1"/>
</dbReference>
<dbReference type="InterPro" id="IPR006119">
    <property type="entry name" value="Resolv_N"/>
</dbReference>
<dbReference type="InterPro" id="IPR036162">
    <property type="entry name" value="Resolvase-like_N_sf"/>
</dbReference>
<accession>A0A1F5Y6X4</accession>
<comment type="caution">
    <text evidence="2">The sequence shown here is derived from an EMBL/GenBank/DDBJ whole genome shotgun (WGS) entry which is preliminary data.</text>
</comment>
<dbReference type="EMBL" id="MFIN01000015">
    <property type="protein sequence ID" value="OGF95656.1"/>
    <property type="molecule type" value="Genomic_DNA"/>
</dbReference>
<dbReference type="SMART" id="SM00857">
    <property type="entry name" value="Resolvase"/>
    <property type="match status" value="1"/>
</dbReference>
<dbReference type="CDD" id="cd00338">
    <property type="entry name" value="Ser_Recombinase"/>
    <property type="match status" value="1"/>
</dbReference>
<dbReference type="Proteomes" id="UP000177720">
    <property type="component" value="Unassembled WGS sequence"/>
</dbReference>
<dbReference type="Pfam" id="PF00239">
    <property type="entry name" value="Resolvase"/>
    <property type="match status" value="1"/>
</dbReference>
<dbReference type="SUPFAM" id="SSF53041">
    <property type="entry name" value="Resolvase-like"/>
    <property type="match status" value="1"/>
</dbReference>
<dbReference type="InterPro" id="IPR050639">
    <property type="entry name" value="SSR_resolvase"/>
</dbReference>
<evidence type="ECO:0000313" key="2">
    <source>
        <dbReference type="EMBL" id="OGF95656.1"/>
    </source>
</evidence>
<sequence length="162" mass="18736">MQKFFLYARKSTDVEDKQILSIEAQITELREFAKRENLEIVEEFIEKQTAKVPGRPIFNEMLNRIEKGEANGIVSWHPDRLARNSVDGGRIIYLLDCGQITSLKFPQFWFESTPQGKFMLNIAFGQSKYYVDSLSENTKRGLRQKVRRGEFPGPAPIGYIND</sequence>
<organism evidence="2 3">
    <name type="scientific">Candidatus Giovannonibacteria bacterium RIFCSPLOWO2_12_43_8</name>
    <dbReference type="NCBI Taxonomy" id="1798361"/>
    <lineage>
        <taxon>Bacteria</taxon>
        <taxon>Candidatus Giovannoniibacteriota</taxon>
    </lineage>
</organism>
<dbReference type="GO" id="GO:0000150">
    <property type="term" value="F:DNA strand exchange activity"/>
    <property type="evidence" value="ECO:0007669"/>
    <property type="project" value="InterPro"/>
</dbReference>